<feature type="signal peptide" evidence="4">
    <location>
        <begin position="1"/>
        <end position="20"/>
    </location>
</feature>
<gene>
    <name evidence="6" type="ORF">TRIP_D440013</name>
</gene>
<dbReference type="PANTHER" id="PTHR43695">
    <property type="entry name" value="PUTATIVE (AFU_ORTHOLOGUE AFUA_2G17250)-RELATED"/>
    <property type="match status" value="1"/>
</dbReference>
<organism evidence="6">
    <name type="scientific">uncultured Paludibacter sp</name>
    <dbReference type="NCBI Taxonomy" id="497635"/>
    <lineage>
        <taxon>Bacteria</taxon>
        <taxon>Pseudomonadati</taxon>
        <taxon>Bacteroidota</taxon>
        <taxon>Bacteroidia</taxon>
        <taxon>Bacteroidales</taxon>
        <taxon>Paludibacteraceae</taxon>
        <taxon>Paludibacter</taxon>
        <taxon>environmental samples</taxon>
    </lineage>
</organism>
<evidence type="ECO:0000256" key="1">
    <source>
        <dbReference type="ARBA" id="ARBA00008668"/>
    </source>
</evidence>
<dbReference type="CDD" id="cd01821">
    <property type="entry name" value="Rhamnogalacturan_acetylesterase_like"/>
    <property type="match status" value="1"/>
</dbReference>
<comment type="similarity">
    <text evidence="1">Belongs to the 'GDSL' lipolytic enzyme family.</text>
</comment>
<feature type="region of interest" description="Disordered" evidence="3">
    <location>
        <begin position="396"/>
        <end position="418"/>
    </location>
</feature>
<sequence length="418" mass="47197">MKFQKLIFLSLLLTSVFANAQEYKFNFTNIDKKGFVKVTPKTVYSGNSSYGFDLGTKKEGNKPYCFSTDIPEGNYQVTVLLGSKTEATNTTIKAESRRLMLENIETPKGKFVKKLFNVNIRNKIITSGNDTVKTKSREFLKLNWNNKITFEINGTNPGLVQMTIKPSNVPTVFLAGNSTVVDQDDEPWCGWGQILPRFLNKKIAVANYAESGEASNTFVSSKRFAKLISKLKKGDYVFIEFGHNDEKQKGSAFTTFKANMKYLVDKTREKGGIPVLITPMHRRRFDENGKIINTHGDYPEAVRVLAKEENIYLIDLNNMSQTLYEAWGDENSKKAFVHYPAGTFPGQNKALEDNTHFNTYGGYEICKCILKGIVDNNIPLKKYIVKDFKGFNPENPDKIEEVKVPPTPFSSTIKPDGN</sequence>
<feature type="compositionally biased region" description="Polar residues" evidence="3">
    <location>
        <begin position="409"/>
        <end position="418"/>
    </location>
</feature>
<dbReference type="SUPFAM" id="SSF49785">
    <property type="entry name" value="Galactose-binding domain-like"/>
    <property type="match status" value="1"/>
</dbReference>
<keyword evidence="4" id="KW-0732">Signal</keyword>
<dbReference type="EMBL" id="UPXZ01000039">
    <property type="protein sequence ID" value="VBB47995.1"/>
    <property type="molecule type" value="Genomic_DNA"/>
</dbReference>
<dbReference type="Pfam" id="PF13472">
    <property type="entry name" value="Lipase_GDSL_2"/>
    <property type="match status" value="1"/>
</dbReference>
<evidence type="ECO:0000256" key="2">
    <source>
        <dbReference type="ARBA" id="ARBA00022801"/>
    </source>
</evidence>
<evidence type="ECO:0000313" key="6">
    <source>
        <dbReference type="EMBL" id="VBB47995.1"/>
    </source>
</evidence>
<dbReference type="SUPFAM" id="SSF52266">
    <property type="entry name" value="SGNH hydrolase"/>
    <property type="match status" value="1"/>
</dbReference>
<keyword evidence="2" id="KW-0378">Hydrolase</keyword>
<protein>
    <recommendedName>
        <fullName evidence="5">SGNH hydrolase-type esterase domain-containing protein</fullName>
    </recommendedName>
</protein>
<dbReference type="InterPro" id="IPR008979">
    <property type="entry name" value="Galactose-bd-like_sf"/>
</dbReference>
<dbReference type="GO" id="GO:0016788">
    <property type="term" value="F:hydrolase activity, acting on ester bonds"/>
    <property type="evidence" value="ECO:0007669"/>
    <property type="project" value="UniProtKB-ARBA"/>
</dbReference>
<name>A0A653AJW1_9BACT</name>
<reference evidence="6" key="1">
    <citation type="submission" date="2018-07" db="EMBL/GenBank/DDBJ databases">
        <authorList>
            <consortium name="Genoscope - CEA"/>
            <person name="William W."/>
        </authorList>
    </citation>
    <scope>NUCLEOTIDE SEQUENCE</scope>
    <source>
        <strain evidence="6">IK1</strain>
    </source>
</reference>
<dbReference type="Gene3D" id="3.40.50.1110">
    <property type="entry name" value="SGNH hydrolase"/>
    <property type="match status" value="1"/>
</dbReference>
<dbReference type="Gene3D" id="2.60.120.430">
    <property type="entry name" value="Galactose-binding lectin"/>
    <property type="match status" value="1"/>
</dbReference>
<accession>A0A653AJW1</accession>
<dbReference type="InterPro" id="IPR013830">
    <property type="entry name" value="SGNH_hydro"/>
</dbReference>
<evidence type="ECO:0000259" key="5">
    <source>
        <dbReference type="Pfam" id="PF13472"/>
    </source>
</evidence>
<evidence type="ECO:0000256" key="4">
    <source>
        <dbReference type="SAM" id="SignalP"/>
    </source>
</evidence>
<dbReference type="PANTHER" id="PTHR43695:SF1">
    <property type="entry name" value="RHAMNOGALACTURONAN ACETYLESTERASE"/>
    <property type="match status" value="1"/>
</dbReference>
<proteinExistence type="inferred from homology"/>
<feature type="chain" id="PRO_5025013338" description="SGNH hydrolase-type esterase domain-containing protein" evidence="4">
    <location>
        <begin position="21"/>
        <end position="418"/>
    </location>
</feature>
<feature type="domain" description="SGNH hydrolase-type esterase" evidence="5">
    <location>
        <begin position="176"/>
        <end position="329"/>
    </location>
</feature>
<dbReference type="AlphaFoldDB" id="A0A653AJW1"/>
<evidence type="ECO:0000256" key="3">
    <source>
        <dbReference type="SAM" id="MobiDB-lite"/>
    </source>
</evidence>
<dbReference type="InterPro" id="IPR037459">
    <property type="entry name" value="RhgT-like"/>
</dbReference>
<dbReference type="InterPro" id="IPR036514">
    <property type="entry name" value="SGNH_hydro_sf"/>
</dbReference>